<keyword evidence="15" id="KW-0753">Steroid metabolism</keyword>
<dbReference type="EMBL" id="UYRT01007430">
    <property type="protein sequence ID" value="VDK42421.1"/>
    <property type="molecule type" value="Genomic_DNA"/>
</dbReference>
<dbReference type="PANTHER" id="PTHR21257">
    <property type="entry name" value="DELTA(14)-STEROL REDUCTASE"/>
    <property type="match status" value="1"/>
</dbReference>
<keyword evidence="14" id="KW-1207">Sterol metabolism</keyword>
<protein>
    <recommendedName>
        <fullName evidence="16">7-dehydrocholesterol reductase</fullName>
        <ecNumber evidence="16">1.3.1.21</ecNumber>
    </recommendedName>
    <alternativeName>
        <fullName evidence="17">Sterol Delta(7)-reductase</fullName>
    </alternativeName>
</protein>
<evidence type="ECO:0000256" key="18">
    <source>
        <dbReference type="ARBA" id="ARBA00047795"/>
    </source>
</evidence>
<evidence type="ECO:0000256" key="17">
    <source>
        <dbReference type="ARBA" id="ARBA00042688"/>
    </source>
</evidence>
<accession>A0A183D5U2</accession>
<evidence type="ECO:0000256" key="19">
    <source>
        <dbReference type="ARBA" id="ARBA00047826"/>
    </source>
</evidence>
<evidence type="ECO:0000313" key="23">
    <source>
        <dbReference type="WBParaSite" id="GPUH_0000409001-mRNA-1"/>
    </source>
</evidence>
<dbReference type="GO" id="GO:0047598">
    <property type="term" value="F:7-dehydrocholesterol reductase activity"/>
    <property type="evidence" value="ECO:0007669"/>
    <property type="project" value="UniProtKB-EC"/>
</dbReference>
<evidence type="ECO:0000256" key="8">
    <source>
        <dbReference type="ARBA" id="ARBA00022955"/>
    </source>
</evidence>
<reference evidence="21 22" key="2">
    <citation type="submission" date="2018-11" db="EMBL/GenBank/DDBJ databases">
        <authorList>
            <consortium name="Pathogen Informatics"/>
        </authorList>
    </citation>
    <scope>NUCLEOTIDE SEQUENCE [LARGE SCALE GENOMIC DNA]</scope>
</reference>
<evidence type="ECO:0000256" key="4">
    <source>
        <dbReference type="ARBA" id="ARBA00022548"/>
    </source>
</evidence>
<evidence type="ECO:0000256" key="13">
    <source>
        <dbReference type="ARBA" id="ARBA00023136"/>
    </source>
</evidence>
<evidence type="ECO:0000256" key="2">
    <source>
        <dbReference type="ARBA" id="ARBA00005402"/>
    </source>
</evidence>
<evidence type="ECO:0000256" key="12">
    <source>
        <dbReference type="ARBA" id="ARBA00023098"/>
    </source>
</evidence>
<keyword evidence="5 20" id="KW-0812">Transmembrane</keyword>
<dbReference type="EC" id="1.3.1.21" evidence="16"/>
<organism evidence="23">
    <name type="scientific">Gongylonema pulchrum</name>
    <dbReference type="NCBI Taxonomy" id="637853"/>
    <lineage>
        <taxon>Eukaryota</taxon>
        <taxon>Metazoa</taxon>
        <taxon>Ecdysozoa</taxon>
        <taxon>Nematoda</taxon>
        <taxon>Chromadorea</taxon>
        <taxon>Rhabditida</taxon>
        <taxon>Spirurina</taxon>
        <taxon>Spiruromorpha</taxon>
        <taxon>Spiruroidea</taxon>
        <taxon>Gongylonematidae</taxon>
        <taxon>Gongylonema</taxon>
    </lineage>
</organism>
<keyword evidence="3" id="KW-0444">Lipid biosynthesis</keyword>
<dbReference type="GO" id="GO:0005789">
    <property type="term" value="C:endoplasmic reticulum membrane"/>
    <property type="evidence" value="ECO:0007669"/>
    <property type="project" value="TreeGrafter"/>
</dbReference>
<dbReference type="PANTHER" id="PTHR21257:SF38">
    <property type="entry name" value="7-DEHYDROCHOLESTEROL REDUCTASE"/>
    <property type="match status" value="1"/>
</dbReference>
<keyword evidence="13 20" id="KW-0472">Membrane</keyword>
<dbReference type="GO" id="GO:0016132">
    <property type="term" value="P:brassinosteroid biosynthetic process"/>
    <property type="evidence" value="ECO:0007669"/>
    <property type="project" value="TreeGrafter"/>
</dbReference>
<evidence type="ECO:0000256" key="5">
    <source>
        <dbReference type="ARBA" id="ARBA00022692"/>
    </source>
</evidence>
<evidence type="ECO:0000256" key="9">
    <source>
        <dbReference type="ARBA" id="ARBA00022989"/>
    </source>
</evidence>
<evidence type="ECO:0000256" key="15">
    <source>
        <dbReference type="ARBA" id="ARBA00023221"/>
    </source>
</evidence>
<name>A0A183D5U2_9BILA</name>
<keyword evidence="10" id="KW-0560">Oxidoreductase</keyword>
<dbReference type="Pfam" id="PF01222">
    <property type="entry name" value="ERG4_ERG24"/>
    <property type="match status" value="1"/>
</dbReference>
<dbReference type="GO" id="GO:0006695">
    <property type="term" value="P:cholesterol biosynthetic process"/>
    <property type="evidence" value="ECO:0007669"/>
    <property type="project" value="UniProtKB-KW"/>
</dbReference>
<keyword evidence="11" id="KW-0756">Sterol biosynthesis</keyword>
<evidence type="ECO:0000256" key="3">
    <source>
        <dbReference type="ARBA" id="ARBA00022516"/>
    </source>
</evidence>
<comment type="similarity">
    <text evidence="2">Belongs to the ERG4/ERG24 family.</text>
</comment>
<sequence>MPLTVLAQRKAFFPLPVSAALLFIGILTVYVTADIDQQRVRFRLTNGNMKIWGRDPFFITAKYRRNNGEIGANLLLGSGWWGLCRHPNYFCEWFTFACWTVLQGTFTFFCCFPLLFLTCFLYQRIIHDELRLLFLCVLESKSVIFFSRVI</sequence>
<evidence type="ECO:0000256" key="11">
    <source>
        <dbReference type="ARBA" id="ARBA00023011"/>
    </source>
</evidence>
<dbReference type="OrthoDB" id="5326588at2759"/>
<evidence type="ECO:0000313" key="21">
    <source>
        <dbReference type="EMBL" id="VDK42421.1"/>
    </source>
</evidence>
<comment type="catalytic activity">
    <reaction evidence="18">
        <text>cholesterol + NADP(+) = 7-dehydrocholesterol + NADPH + H(+)</text>
        <dbReference type="Rhea" id="RHEA:23984"/>
        <dbReference type="ChEBI" id="CHEBI:15378"/>
        <dbReference type="ChEBI" id="CHEBI:16113"/>
        <dbReference type="ChEBI" id="CHEBI:17759"/>
        <dbReference type="ChEBI" id="CHEBI:57783"/>
        <dbReference type="ChEBI" id="CHEBI:58349"/>
        <dbReference type="EC" id="1.3.1.21"/>
    </reaction>
    <physiologicalReaction direction="right-to-left" evidence="18">
        <dbReference type="Rhea" id="RHEA:23986"/>
    </physiologicalReaction>
</comment>
<gene>
    <name evidence="21" type="ORF">GPUH_LOCUS4083</name>
</gene>
<dbReference type="AlphaFoldDB" id="A0A183D5U2"/>
<evidence type="ECO:0000256" key="10">
    <source>
        <dbReference type="ARBA" id="ARBA00023002"/>
    </source>
</evidence>
<comment type="catalytic activity">
    <reaction evidence="19">
        <text>7-dehydrodesmosterol + NADPH + H(+) = desmosterol + NADP(+)</text>
        <dbReference type="Rhea" id="RHEA:46740"/>
        <dbReference type="ChEBI" id="CHEBI:15378"/>
        <dbReference type="ChEBI" id="CHEBI:17737"/>
        <dbReference type="ChEBI" id="CHEBI:27910"/>
        <dbReference type="ChEBI" id="CHEBI:57783"/>
        <dbReference type="ChEBI" id="CHEBI:58349"/>
    </reaction>
    <physiologicalReaction direction="left-to-right" evidence="19">
        <dbReference type="Rhea" id="RHEA:46741"/>
    </physiologicalReaction>
</comment>
<evidence type="ECO:0000256" key="20">
    <source>
        <dbReference type="SAM" id="Phobius"/>
    </source>
</evidence>
<proteinExistence type="inferred from homology"/>
<keyword evidence="9 20" id="KW-1133">Transmembrane helix</keyword>
<dbReference type="WBParaSite" id="GPUH_0000409001-mRNA-1">
    <property type="protein sequence ID" value="GPUH_0000409001-mRNA-1"/>
    <property type="gene ID" value="GPUH_0000409001"/>
</dbReference>
<evidence type="ECO:0000256" key="16">
    <source>
        <dbReference type="ARBA" id="ARBA00038851"/>
    </source>
</evidence>
<keyword evidence="12" id="KW-0443">Lipid metabolism</keyword>
<keyword evidence="4" id="KW-0153">Cholesterol metabolism</keyword>
<feature type="transmembrane region" description="Helical" evidence="20">
    <location>
        <begin position="93"/>
        <end position="122"/>
    </location>
</feature>
<evidence type="ECO:0000256" key="1">
    <source>
        <dbReference type="ARBA" id="ARBA00004141"/>
    </source>
</evidence>
<dbReference type="Gene3D" id="1.20.120.1630">
    <property type="match status" value="1"/>
</dbReference>
<keyword evidence="7" id="KW-0521">NADP</keyword>
<evidence type="ECO:0000256" key="7">
    <source>
        <dbReference type="ARBA" id="ARBA00022857"/>
    </source>
</evidence>
<evidence type="ECO:0000256" key="14">
    <source>
        <dbReference type="ARBA" id="ARBA00023166"/>
    </source>
</evidence>
<evidence type="ECO:0000256" key="6">
    <source>
        <dbReference type="ARBA" id="ARBA00022778"/>
    </source>
</evidence>
<feature type="transmembrane region" description="Helical" evidence="20">
    <location>
        <begin position="12"/>
        <end position="33"/>
    </location>
</feature>
<keyword evidence="8" id="KW-0752">Steroid biosynthesis</keyword>
<keyword evidence="6" id="KW-0152">Cholesterol biosynthesis</keyword>
<keyword evidence="22" id="KW-1185">Reference proteome</keyword>
<reference evidence="23" key="1">
    <citation type="submission" date="2016-06" db="UniProtKB">
        <authorList>
            <consortium name="WormBaseParasite"/>
        </authorList>
    </citation>
    <scope>IDENTIFICATION</scope>
</reference>
<evidence type="ECO:0000313" key="22">
    <source>
        <dbReference type="Proteomes" id="UP000271098"/>
    </source>
</evidence>
<dbReference type="Proteomes" id="UP000271098">
    <property type="component" value="Unassembled WGS sequence"/>
</dbReference>
<dbReference type="InterPro" id="IPR001171">
    <property type="entry name" value="ERG24_DHCR-like"/>
</dbReference>
<comment type="subcellular location">
    <subcellularLocation>
        <location evidence="1">Membrane</location>
        <topology evidence="1">Multi-pass membrane protein</topology>
    </subcellularLocation>
</comment>